<dbReference type="InterPro" id="IPR008391">
    <property type="entry name" value="AXE1_dom"/>
</dbReference>
<sequence>MTKINNWQDYQGSSLKPEDFDKFWDEKINLVSNHQFEFELIEKNLSSKVVNFYHLWFTAIDGAKIHAQLIVPKNLKEKYPAILQFHGYHCDSGDWVDKIGIVAEGNVVLALDCRGQGGLSQDNIQTMGMTMKGLIVRGIDEGYENLYYVRQFMDLITATKILSEFDFVDETNISAQGASQGGALAVACAALSPLIKKVTATYPFLSDYRKAYELGAEESAFEELPYWFQFKDPLHLKEDWFFNQLEYIDIQNLAPRIKAEVIWILGGKDTVVPPITQMAAYNKIQSKKSLYVLPEYGHEYLPKISDWLRENQ</sequence>
<dbReference type="InterPro" id="IPR039069">
    <property type="entry name" value="CE7"/>
</dbReference>
<proteinExistence type="predicted"/>
<dbReference type="Pfam" id="PF05448">
    <property type="entry name" value="AXE1"/>
    <property type="match status" value="1"/>
</dbReference>
<dbReference type="Gene3D" id="3.40.50.1820">
    <property type="entry name" value="alpha/beta hydrolase"/>
    <property type="match status" value="1"/>
</dbReference>
<dbReference type="GO" id="GO:0052689">
    <property type="term" value="F:carboxylic ester hydrolase activity"/>
    <property type="evidence" value="ECO:0007669"/>
    <property type="project" value="TreeGrafter"/>
</dbReference>
<dbReference type="InterPro" id="IPR029058">
    <property type="entry name" value="AB_hydrolase_fold"/>
</dbReference>
<dbReference type="Proteomes" id="UP000053058">
    <property type="component" value="Unassembled WGS sequence"/>
</dbReference>
<dbReference type="SUPFAM" id="SSF53474">
    <property type="entry name" value="alpha/beta-Hydrolases"/>
    <property type="match status" value="1"/>
</dbReference>
<dbReference type="PANTHER" id="PTHR40111:SF1">
    <property type="entry name" value="CEPHALOSPORIN-C DEACETYLASE"/>
    <property type="match status" value="1"/>
</dbReference>
<dbReference type="PANTHER" id="PTHR40111">
    <property type="entry name" value="CEPHALOSPORIN-C DEACETYLASE"/>
    <property type="match status" value="1"/>
</dbReference>
<accession>A0A0V8AU26</accession>
<gene>
    <name evidence="1" type="ORF">KF282_2598</name>
</gene>
<dbReference type="AlphaFoldDB" id="A0A0V8AU26"/>
<evidence type="ECO:0000313" key="2">
    <source>
        <dbReference type="Proteomes" id="UP000053058"/>
    </source>
</evidence>
<dbReference type="GO" id="GO:0005976">
    <property type="term" value="P:polysaccharide metabolic process"/>
    <property type="evidence" value="ECO:0007669"/>
    <property type="project" value="TreeGrafter"/>
</dbReference>
<name>A0A0V8AU26_LACLL</name>
<dbReference type="PATRIC" id="fig|1360.105.peg.986"/>
<organism evidence="1 2">
    <name type="scientific">Lactococcus lactis subsp. lactis</name>
    <name type="common">Streptococcus lactis</name>
    <dbReference type="NCBI Taxonomy" id="1360"/>
    <lineage>
        <taxon>Bacteria</taxon>
        <taxon>Bacillati</taxon>
        <taxon>Bacillota</taxon>
        <taxon>Bacilli</taxon>
        <taxon>Lactobacillales</taxon>
        <taxon>Streptococcaceae</taxon>
        <taxon>Lactococcus</taxon>
    </lineage>
</organism>
<reference evidence="2" key="1">
    <citation type="submission" date="2015-10" db="EMBL/GenBank/DDBJ databases">
        <title>Draft Genome Sequences of 11 Lactococcus lactis subspecies cremoris strains.</title>
        <authorList>
            <person name="Wels M."/>
            <person name="Backus L."/>
            <person name="Boekhorst J."/>
            <person name="Dijkstra A."/>
            <person name="Beerthuizen M."/>
            <person name="Kelly W."/>
            <person name="Siezen R."/>
            <person name="Bachmann H."/>
            <person name="Van Hijum S."/>
        </authorList>
    </citation>
    <scope>NUCLEOTIDE SEQUENCE [LARGE SCALE GENOMIC DNA]</scope>
    <source>
        <strain evidence="2">KF282</strain>
    </source>
</reference>
<evidence type="ECO:0000313" key="1">
    <source>
        <dbReference type="EMBL" id="KSU00980.1"/>
    </source>
</evidence>
<dbReference type="RefSeq" id="WP_058202965.1">
    <property type="nucleotide sequence ID" value="NZ_LKLD01000005.1"/>
</dbReference>
<protein>
    <submittedName>
        <fullName evidence="1">Acetyl xylan esterase 1 Cephalosporin-C deacetylase</fullName>
    </submittedName>
</protein>
<comment type="caution">
    <text evidence="1">The sequence shown here is derived from an EMBL/GenBank/DDBJ whole genome shotgun (WGS) entry which is preliminary data.</text>
</comment>
<dbReference type="EMBL" id="LKLN01000094">
    <property type="protein sequence ID" value="KSU00980.1"/>
    <property type="molecule type" value="Genomic_DNA"/>
</dbReference>